<dbReference type="InterPro" id="IPR019595">
    <property type="entry name" value="DUF2470"/>
</dbReference>
<evidence type="ECO:0000313" key="3">
    <source>
        <dbReference type="Proteomes" id="UP000317940"/>
    </source>
</evidence>
<feature type="domain" description="DUF2470" evidence="1">
    <location>
        <begin position="146"/>
        <end position="222"/>
    </location>
</feature>
<protein>
    <submittedName>
        <fullName evidence="2">Uncharacterized protein DUF2470</fullName>
    </submittedName>
</protein>
<gene>
    <name evidence="2" type="ORF">FHX73_192</name>
</gene>
<accession>A0A561S924</accession>
<name>A0A561S924_9ACTN</name>
<dbReference type="InterPro" id="IPR037119">
    <property type="entry name" value="Haem_oxidase_HugZ-like_sf"/>
</dbReference>
<sequence length="239" mass="25487">MSVPTQPGEPTSAERVRTVLAAATSLTVTTEAGAVEYAVLHDVGAGGRLLLSDAPGGGLHGELAATRRQQLPATLEFTDIAATAVRDRVRAKVTLGGWLIPAEPGGSGRLGFDIALAALRADGQVQAVGLDDLLLAAPDPLATREADLLTHLADRHPEAVAALARLIEPRFLVGVTRIQPVRLDRHGMVLRTERARGQWDVRLLFRTPLEQAAEAGARIHELVASARVCHRRHWPAARP</sequence>
<evidence type="ECO:0000259" key="1">
    <source>
        <dbReference type="Pfam" id="PF10615"/>
    </source>
</evidence>
<keyword evidence="3" id="KW-1185">Reference proteome</keyword>
<reference evidence="2 3" key="1">
    <citation type="submission" date="2019-06" db="EMBL/GenBank/DDBJ databases">
        <title>Sequencing the genomes of 1000 actinobacteria strains.</title>
        <authorList>
            <person name="Klenk H.-P."/>
        </authorList>
    </citation>
    <scope>NUCLEOTIDE SEQUENCE [LARGE SCALE GENOMIC DNA]</scope>
    <source>
        <strain evidence="2 3">DSM 44826</strain>
    </source>
</reference>
<dbReference type="SUPFAM" id="SSF50475">
    <property type="entry name" value="FMN-binding split barrel"/>
    <property type="match status" value="1"/>
</dbReference>
<dbReference type="Gene3D" id="3.20.180.10">
    <property type="entry name" value="PNP-oxidase-like"/>
    <property type="match status" value="1"/>
</dbReference>
<dbReference type="Pfam" id="PF10615">
    <property type="entry name" value="DUF2470"/>
    <property type="match status" value="1"/>
</dbReference>
<evidence type="ECO:0000313" key="2">
    <source>
        <dbReference type="EMBL" id="TWF71372.1"/>
    </source>
</evidence>
<comment type="caution">
    <text evidence="2">The sequence shown here is derived from an EMBL/GenBank/DDBJ whole genome shotgun (WGS) entry which is preliminary data.</text>
</comment>
<dbReference type="Proteomes" id="UP000317940">
    <property type="component" value="Unassembled WGS sequence"/>
</dbReference>
<proteinExistence type="predicted"/>
<organism evidence="2 3">
    <name type="scientific">Kitasatospora viridis</name>
    <dbReference type="NCBI Taxonomy" id="281105"/>
    <lineage>
        <taxon>Bacteria</taxon>
        <taxon>Bacillati</taxon>
        <taxon>Actinomycetota</taxon>
        <taxon>Actinomycetes</taxon>
        <taxon>Kitasatosporales</taxon>
        <taxon>Streptomycetaceae</taxon>
        <taxon>Kitasatospora</taxon>
    </lineage>
</organism>
<dbReference type="OrthoDB" id="3381348at2"/>
<dbReference type="EMBL" id="VIWT01000009">
    <property type="protein sequence ID" value="TWF71372.1"/>
    <property type="molecule type" value="Genomic_DNA"/>
</dbReference>
<dbReference type="AlphaFoldDB" id="A0A561S924"/>
<dbReference type="RefSeq" id="WP_145911594.1">
    <property type="nucleotide sequence ID" value="NZ_BAAAMZ010000028.1"/>
</dbReference>